<feature type="compositionally biased region" description="Low complexity" evidence="2">
    <location>
        <begin position="499"/>
        <end position="510"/>
    </location>
</feature>
<dbReference type="RefSeq" id="XP_018158786.1">
    <property type="nucleotide sequence ID" value="XM_018300936.1"/>
</dbReference>
<dbReference type="EMBL" id="LTAN01000004">
    <property type="protein sequence ID" value="OBR10269.1"/>
    <property type="molecule type" value="Genomic_DNA"/>
</dbReference>
<comment type="caution">
    <text evidence="4">The sequence shown here is derived from an EMBL/GenBank/DDBJ whole genome shotgun (WGS) entry which is preliminary data.</text>
</comment>
<dbReference type="GO" id="GO:0003676">
    <property type="term" value="F:nucleic acid binding"/>
    <property type="evidence" value="ECO:0007669"/>
    <property type="project" value="InterPro"/>
</dbReference>
<feature type="region of interest" description="Disordered" evidence="2">
    <location>
        <begin position="552"/>
        <end position="575"/>
    </location>
</feature>
<accession>A0A1B7YE17</accession>
<keyword evidence="1" id="KW-0479">Metal-binding</keyword>
<dbReference type="PROSITE" id="PS50158">
    <property type="entry name" value="ZF_CCHC"/>
    <property type="match status" value="1"/>
</dbReference>
<evidence type="ECO:0000313" key="5">
    <source>
        <dbReference type="Proteomes" id="UP000092177"/>
    </source>
</evidence>
<feature type="domain" description="CCHC-type" evidence="3">
    <location>
        <begin position="298"/>
        <end position="313"/>
    </location>
</feature>
<sequence length="600" mass="64608">MDTSSPSMLAYFHWPLVVTSSPPNTRTESRRLSQVSNAVLTADEAPASNGAASSVPRQVNSGLKTAPDGPPGLSPVGQLSAGAGTTESHLGKLIRQAVDEGVKRVMKETLEGALAQAVRQSVNAANKPNRPDPPTLKFIIHSTHAIEKLQRMGPGMIAARFGEQSAPFNKVMGTFVSGNCLKLFCESESALEEIKERVGFVGHVLGIYHLRLVPTVFYVEAIGFDFTDAELKNAKDSLAKWGADNGVKFASVTKSFRRVVLGMLHKEHARALCSKFVFLNGRKGFVEPIDTRSLPYFCFNCSAPGHFRHQCQSSPTCGKCAGDHASFNCAVASDFTCPNCKKGLGFNATREDLDHQAWSPKCKFPETTAMFKECRKHAGSPLWAKNLQQTSADPPVPKEGGATAKRRAKKDPINASDSKLQTTNLSAESRPAPVTAPVTAPTKAPTRAPTKAKAQVKLTILGRESTPELDHESDPELDPDTIMEVSPDRPPSGLIPRSTPTAEGAPTATPSQKLQLSWTDQADRTLKRRRITRHKGSVVSNSQIVEYDGIMSLRSPSSSASRGISSSPRMSPVVPSSLSNVIALSPTDPAFPSSENEDDY</sequence>
<gene>
    <name evidence="4" type="ORF">CH63R_05961</name>
</gene>
<dbReference type="InterPro" id="IPR001878">
    <property type="entry name" value="Znf_CCHC"/>
</dbReference>
<evidence type="ECO:0000256" key="1">
    <source>
        <dbReference type="PROSITE-ProRule" id="PRU00047"/>
    </source>
</evidence>
<feature type="region of interest" description="Disordered" evidence="2">
    <location>
        <begin position="44"/>
        <end position="84"/>
    </location>
</feature>
<feature type="compositionally biased region" description="Basic and acidic residues" evidence="2">
    <location>
        <begin position="465"/>
        <end position="474"/>
    </location>
</feature>
<keyword evidence="1" id="KW-0862">Zinc</keyword>
<proteinExistence type="predicted"/>
<organism evidence="4 5">
    <name type="scientific">Colletotrichum higginsianum (strain IMI 349063)</name>
    <name type="common">Crucifer anthracnose fungus</name>
    <dbReference type="NCBI Taxonomy" id="759273"/>
    <lineage>
        <taxon>Eukaryota</taxon>
        <taxon>Fungi</taxon>
        <taxon>Dikarya</taxon>
        <taxon>Ascomycota</taxon>
        <taxon>Pezizomycotina</taxon>
        <taxon>Sordariomycetes</taxon>
        <taxon>Hypocreomycetidae</taxon>
        <taxon>Glomerellales</taxon>
        <taxon>Glomerellaceae</taxon>
        <taxon>Colletotrichum</taxon>
        <taxon>Colletotrichum destructivum species complex</taxon>
    </lineage>
</organism>
<dbReference type="Proteomes" id="UP000092177">
    <property type="component" value="Chromosome 4"/>
</dbReference>
<feature type="compositionally biased region" description="Polar residues" evidence="2">
    <location>
        <begin position="415"/>
        <end position="427"/>
    </location>
</feature>
<reference evidence="5" key="1">
    <citation type="journal article" date="2017" name="BMC Genomics">
        <title>Gapless genome assembly of Colletotrichum higginsianum reveals chromosome structure and association of transposable elements with secondary metabolite gene clusters.</title>
        <authorList>
            <person name="Dallery J.-F."/>
            <person name="Lapalu N."/>
            <person name="Zampounis A."/>
            <person name="Pigne S."/>
            <person name="Luyten I."/>
            <person name="Amselem J."/>
            <person name="Wittenberg A.H.J."/>
            <person name="Zhou S."/>
            <person name="de Queiroz M.V."/>
            <person name="Robin G.P."/>
            <person name="Auger A."/>
            <person name="Hainaut M."/>
            <person name="Henrissat B."/>
            <person name="Kim K.-T."/>
            <person name="Lee Y.-H."/>
            <person name="Lespinet O."/>
            <person name="Schwartz D.C."/>
            <person name="Thon M.R."/>
            <person name="O'Connell R.J."/>
        </authorList>
    </citation>
    <scope>NUCLEOTIDE SEQUENCE [LARGE SCALE GENOMIC DNA]</scope>
    <source>
        <strain evidence="5">IMI 349063</strain>
    </source>
</reference>
<dbReference type="AlphaFoldDB" id="A0A1B7YE17"/>
<dbReference type="GeneID" id="28865043"/>
<dbReference type="VEuPathDB" id="FungiDB:CH63R_05961"/>
<name>A0A1B7YE17_COLHI</name>
<feature type="compositionally biased region" description="Low complexity" evidence="2">
    <location>
        <begin position="430"/>
        <end position="453"/>
    </location>
</feature>
<keyword evidence="5" id="KW-1185">Reference proteome</keyword>
<evidence type="ECO:0000259" key="3">
    <source>
        <dbReference type="PROSITE" id="PS50158"/>
    </source>
</evidence>
<dbReference type="GO" id="GO:0008270">
    <property type="term" value="F:zinc ion binding"/>
    <property type="evidence" value="ECO:0007669"/>
    <property type="project" value="UniProtKB-KW"/>
</dbReference>
<keyword evidence="1" id="KW-0863">Zinc-finger</keyword>
<feature type="compositionally biased region" description="Polar residues" evidence="2">
    <location>
        <begin position="50"/>
        <end position="63"/>
    </location>
</feature>
<feature type="region of interest" description="Disordered" evidence="2">
    <location>
        <begin position="382"/>
        <end position="513"/>
    </location>
</feature>
<evidence type="ECO:0000313" key="4">
    <source>
        <dbReference type="EMBL" id="OBR10269.1"/>
    </source>
</evidence>
<dbReference type="KEGG" id="chig:CH63R_05961"/>
<evidence type="ECO:0000256" key="2">
    <source>
        <dbReference type="SAM" id="MobiDB-lite"/>
    </source>
</evidence>
<protein>
    <recommendedName>
        <fullName evidence="3">CCHC-type domain-containing protein</fullName>
    </recommendedName>
</protein>